<organism evidence="1 2">
    <name type="scientific">Polyplax serrata</name>
    <name type="common">Common mouse louse</name>
    <dbReference type="NCBI Taxonomy" id="468196"/>
    <lineage>
        <taxon>Eukaryota</taxon>
        <taxon>Metazoa</taxon>
        <taxon>Ecdysozoa</taxon>
        <taxon>Arthropoda</taxon>
        <taxon>Hexapoda</taxon>
        <taxon>Insecta</taxon>
        <taxon>Pterygota</taxon>
        <taxon>Neoptera</taxon>
        <taxon>Paraneoptera</taxon>
        <taxon>Psocodea</taxon>
        <taxon>Troctomorpha</taxon>
        <taxon>Phthiraptera</taxon>
        <taxon>Anoplura</taxon>
        <taxon>Polyplacidae</taxon>
        <taxon>Polyplax</taxon>
    </lineage>
</organism>
<dbReference type="Proteomes" id="UP001359485">
    <property type="component" value="Unassembled WGS sequence"/>
</dbReference>
<reference evidence="1 2" key="1">
    <citation type="submission" date="2023-09" db="EMBL/GenBank/DDBJ databases">
        <title>Genomes of two closely related lineages of the louse Polyplax serrata with different host specificities.</title>
        <authorList>
            <person name="Martinu J."/>
            <person name="Tarabai H."/>
            <person name="Stefka J."/>
            <person name="Hypsa V."/>
        </authorList>
    </citation>
    <scope>NUCLEOTIDE SEQUENCE [LARGE SCALE GENOMIC DNA]</scope>
    <source>
        <strain evidence="1">98ZLc_SE</strain>
    </source>
</reference>
<keyword evidence="2" id="KW-1185">Reference proteome</keyword>
<dbReference type="EMBL" id="JAWJWF010000006">
    <property type="protein sequence ID" value="KAK6631345.1"/>
    <property type="molecule type" value="Genomic_DNA"/>
</dbReference>
<protein>
    <submittedName>
        <fullName evidence="1">Uncharacterized protein</fullName>
    </submittedName>
</protein>
<proteinExistence type="predicted"/>
<gene>
    <name evidence="1" type="ORF">RUM44_005871</name>
</gene>
<evidence type="ECO:0000313" key="1">
    <source>
        <dbReference type="EMBL" id="KAK6631345.1"/>
    </source>
</evidence>
<evidence type="ECO:0000313" key="2">
    <source>
        <dbReference type="Proteomes" id="UP001359485"/>
    </source>
</evidence>
<accession>A0ABR1AYB0</accession>
<name>A0ABR1AYB0_POLSC</name>
<comment type="caution">
    <text evidence="1">The sequence shown here is derived from an EMBL/GenBank/DDBJ whole genome shotgun (WGS) entry which is preliminary data.</text>
</comment>
<sequence length="159" mass="18226">MPESVEESKQTKGTKETTCERIPSGKIFELNLSILTVTEDSAGTQFKAHLTDFLQMAWVDSQRERQEEKDAFAKIKTKTNEERLGITKRQNNCERKKSILFDISVIRVKKNGMRSLPEEYKINNTTKNGAAEISGGRNRVKEWSEQRSMGFCDQKITAF</sequence>